<evidence type="ECO:0000259" key="6">
    <source>
        <dbReference type="Pfam" id="PF22780"/>
    </source>
</evidence>
<organism evidence="7">
    <name type="scientific">uncultured bacterium</name>
    <name type="common">gcode 4</name>
    <dbReference type="NCBI Taxonomy" id="1234023"/>
    <lineage>
        <taxon>Bacteria</taxon>
        <taxon>environmental samples</taxon>
    </lineage>
</organism>
<dbReference type="PANTHER" id="PTHR42887:SF2">
    <property type="entry name" value="OS12G0638800 PROTEIN"/>
    <property type="match status" value="1"/>
</dbReference>
<dbReference type="SUPFAM" id="SSF160996">
    <property type="entry name" value="HI0933 insert domain-like"/>
    <property type="match status" value="1"/>
</dbReference>
<reference evidence="7" key="1">
    <citation type="journal article" date="2012" name="Science">
        <title>Fermentation, hydrogen, and sulfur metabolism in multiple uncultivated bacterial phyla.</title>
        <authorList>
            <person name="Wrighton K.C."/>
            <person name="Thomas B.C."/>
            <person name="Sharon I."/>
            <person name="Miller C.S."/>
            <person name="Castelle C.J."/>
            <person name="VerBerkmoes N.C."/>
            <person name="Wilkins M.J."/>
            <person name="Hettich R.L."/>
            <person name="Lipton M.S."/>
            <person name="Williams K.H."/>
            <person name="Long P.E."/>
            <person name="Banfield J.F."/>
        </authorList>
    </citation>
    <scope>NUCLEOTIDE SEQUENCE [LARGE SCALE GENOMIC DNA]</scope>
</reference>
<dbReference type="NCBIfam" id="TIGR00275">
    <property type="entry name" value="aminoacetone oxidase family FAD-binding enzyme"/>
    <property type="match status" value="1"/>
</dbReference>
<dbReference type="EMBL" id="AMFJ01036152">
    <property type="protein sequence ID" value="EKD24929.1"/>
    <property type="molecule type" value="Genomic_DNA"/>
</dbReference>
<accession>K1YHT4</accession>
<evidence type="ECO:0000256" key="1">
    <source>
        <dbReference type="ARBA" id="ARBA00001974"/>
    </source>
</evidence>
<evidence type="ECO:0000256" key="2">
    <source>
        <dbReference type="ARBA" id="ARBA00022630"/>
    </source>
</evidence>
<comment type="cofactor">
    <cofactor evidence="1">
        <name>FAD</name>
        <dbReference type="ChEBI" id="CHEBI:57692"/>
    </cofactor>
</comment>
<evidence type="ECO:0000259" key="5">
    <source>
        <dbReference type="Pfam" id="PF03486"/>
    </source>
</evidence>
<dbReference type="Gene3D" id="2.40.30.10">
    <property type="entry name" value="Translation factors"/>
    <property type="match status" value="1"/>
</dbReference>
<keyword evidence="3" id="KW-0274">FAD</keyword>
<feature type="chain" id="PRO_5023089789" evidence="4">
    <location>
        <begin position="21"/>
        <end position="421"/>
    </location>
</feature>
<comment type="caution">
    <text evidence="7">The sequence shown here is derived from an EMBL/GenBank/DDBJ whole genome shotgun (WGS) entry which is preliminary data.</text>
</comment>
<keyword evidence="2" id="KW-0285">Flavoprotein</keyword>
<evidence type="ECO:0000256" key="4">
    <source>
        <dbReference type="SAM" id="SignalP"/>
    </source>
</evidence>
<dbReference type="InterPro" id="IPR004792">
    <property type="entry name" value="BaiN-like"/>
</dbReference>
<dbReference type="AlphaFoldDB" id="K1YHT4"/>
<evidence type="ECO:0000313" key="7">
    <source>
        <dbReference type="EMBL" id="EKD24929.1"/>
    </source>
</evidence>
<dbReference type="Pfam" id="PF22780">
    <property type="entry name" value="HI0933_like_1st"/>
    <property type="match status" value="1"/>
</dbReference>
<feature type="domain" description="RsdA/BaiN/AoA(So)-like insert" evidence="6">
    <location>
        <begin position="200"/>
        <end position="344"/>
    </location>
</feature>
<dbReference type="PANTHER" id="PTHR42887">
    <property type="entry name" value="OS12G0638800 PROTEIN"/>
    <property type="match status" value="1"/>
</dbReference>
<sequence>MKKPSIAILWWWAAGMMAVAALSELHGDDAEIHLFEKNKSLWAKVLISWWWRCNVTTGIYKNKELLEHYPRWAEFLKYTFSKFWPRKIRNRFEDHGANLKEEADFRIFPVSNKGSDIVWIFDAIFSDKKVNLHFNESIISIKKNEKKSGKKFALVSDISSYEFDYVLITTWWNAYSHTGSTWDGYTFARELWHTITPLWPSLSSFLTKETWTHKLSWLSFKNAILRINLHWNKLSASGGMLLTHFGISWPATFIISAYSAFETINESTPLQIYLQPYSDYDVHRRNAFLLEAMKDQSHKELQTILWQKFPKRFVEEFLHHEKIDPKQHANQLTKKTRDTLSDRLWNGILLNAVSRRPWDEFVTAGWVNTTEINPETMESLICPWLYFAWEILNIDWFTWWFNLQSSRATGMIAGLSILPTV</sequence>
<evidence type="ECO:0000256" key="3">
    <source>
        <dbReference type="ARBA" id="ARBA00022827"/>
    </source>
</evidence>
<dbReference type="InterPro" id="IPR055178">
    <property type="entry name" value="RsdA/BaiN/AoA(So)-like_dom"/>
</dbReference>
<feature type="signal peptide" evidence="4">
    <location>
        <begin position="1"/>
        <end position="20"/>
    </location>
</feature>
<dbReference type="InterPro" id="IPR023166">
    <property type="entry name" value="BaiN-like_dom_sf"/>
</dbReference>
<dbReference type="Gene3D" id="3.50.50.60">
    <property type="entry name" value="FAD/NAD(P)-binding domain"/>
    <property type="match status" value="1"/>
</dbReference>
<proteinExistence type="predicted"/>
<dbReference type="InterPro" id="IPR057661">
    <property type="entry name" value="RsdA/BaiN/AoA(So)_Rossmann"/>
</dbReference>
<protein>
    <submittedName>
        <fullName evidence="7">Uncharacterized protein</fullName>
    </submittedName>
</protein>
<name>K1YHT4_9BACT</name>
<dbReference type="SUPFAM" id="SSF51905">
    <property type="entry name" value="FAD/NAD(P)-binding domain"/>
    <property type="match status" value="1"/>
</dbReference>
<feature type="domain" description="RsdA/BaiN/AoA(So)-like Rossmann fold-like" evidence="5">
    <location>
        <begin position="13"/>
        <end position="414"/>
    </location>
</feature>
<dbReference type="Gene3D" id="1.10.8.260">
    <property type="entry name" value="HI0933 insert domain-like"/>
    <property type="match status" value="1"/>
</dbReference>
<dbReference type="Pfam" id="PF03486">
    <property type="entry name" value="HI0933_like"/>
    <property type="match status" value="1"/>
</dbReference>
<gene>
    <name evidence="7" type="ORF">ACD_80C00145G0063</name>
</gene>
<keyword evidence="4" id="KW-0732">Signal</keyword>
<dbReference type="InterPro" id="IPR036188">
    <property type="entry name" value="FAD/NAD-bd_sf"/>
</dbReference>